<organism evidence="5 6">
    <name type="scientific">Amycolatopsis tucumanensis</name>
    <dbReference type="NCBI Taxonomy" id="401106"/>
    <lineage>
        <taxon>Bacteria</taxon>
        <taxon>Bacillati</taxon>
        <taxon>Actinomycetota</taxon>
        <taxon>Actinomycetes</taxon>
        <taxon>Pseudonocardiales</taxon>
        <taxon>Pseudonocardiaceae</taxon>
        <taxon>Amycolatopsis</taxon>
    </lineage>
</organism>
<feature type="region of interest" description="Disordered" evidence="4">
    <location>
        <begin position="1"/>
        <end position="22"/>
    </location>
</feature>
<dbReference type="Proteomes" id="UP001501624">
    <property type="component" value="Unassembled WGS sequence"/>
</dbReference>
<comment type="caution">
    <text evidence="5">The sequence shown here is derived from an EMBL/GenBank/DDBJ whole genome shotgun (WGS) entry which is preliminary data.</text>
</comment>
<dbReference type="EMBL" id="BAABCM010000001">
    <property type="protein sequence ID" value="GAA3796984.1"/>
    <property type="molecule type" value="Genomic_DNA"/>
</dbReference>
<sequence length="121" mass="13094">MAAGQPATTPGGGGSPALGNHQPANLGDILERVLDKGLVIAGDIRVNLLDIELLTIKLRLVIASLETAREVGINWWESDPWLSGDTTRLQRENRELRARVEELEGTGDHAVIEDRHGDRGA</sequence>
<evidence type="ECO:0000256" key="3">
    <source>
        <dbReference type="ARBA" id="ARBA00035646"/>
    </source>
</evidence>
<evidence type="ECO:0000313" key="5">
    <source>
        <dbReference type="EMBL" id="GAA3796984.1"/>
    </source>
</evidence>
<gene>
    <name evidence="5" type="ORF">GCM10022380_12720</name>
</gene>
<name>A0ABP7HJP0_9PSEU</name>
<dbReference type="PANTHER" id="PTHR35344:SF4">
    <property type="entry name" value="GAS VESICLE PROTEIN A1"/>
    <property type="match status" value="1"/>
</dbReference>
<evidence type="ECO:0000313" key="6">
    <source>
        <dbReference type="Proteomes" id="UP001501624"/>
    </source>
</evidence>
<evidence type="ECO:0000256" key="2">
    <source>
        <dbReference type="ARBA" id="ARBA00035108"/>
    </source>
</evidence>
<keyword evidence="6" id="KW-1185">Reference proteome</keyword>
<dbReference type="InterPro" id="IPR000638">
    <property type="entry name" value="Gas-vesicle_GvpA-like"/>
</dbReference>
<dbReference type="PROSITE" id="PS00234">
    <property type="entry name" value="GAS_VESICLE_A_1"/>
    <property type="match status" value="1"/>
</dbReference>
<dbReference type="RefSeq" id="WP_237334765.1">
    <property type="nucleotide sequence ID" value="NZ_BAABCM010000001.1"/>
</dbReference>
<protein>
    <recommendedName>
        <fullName evidence="7">Gas vesicle structural protein</fullName>
    </recommendedName>
</protein>
<evidence type="ECO:0000256" key="1">
    <source>
        <dbReference type="ARBA" id="ARBA00022987"/>
    </source>
</evidence>
<dbReference type="PANTHER" id="PTHR35344">
    <property type="entry name" value="GAS VESICLE STRUCTURAL PROTEIN 2-RELATED"/>
    <property type="match status" value="1"/>
</dbReference>
<comment type="similarity">
    <text evidence="3">Belongs to the gas vesicle GvpA family.</text>
</comment>
<accession>A0ABP7HJP0</accession>
<comment type="subcellular location">
    <subcellularLocation>
        <location evidence="2">Gas vesicle</location>
    </subcellularLocation>
</comment>
<proteinExistence type="inferred from homology"/>
<dbReference type="InterPro" id="IPR018493">
    <property type="entry name" value="GvpA-like_CS"/>
</dbReference>
<dbReference type="InterPro" id="IPR050530">
    <property type="entry name" value="GvpA"/>
</dbReference>
<keyword evidence="1" id="KW-0304">Gas vesicle</keyword>
<reference evidence="6" key="1">
    <citation type="journal article" date="2019" name="Int. J. Syst. Evol. Microbiol.">
        <title>The Global Catalogue of Microorganisms (GCM) 10K type strain sequencing project: providing services to taxonomists for standard genome sequencing and annotation.</title>
        <authorList>
            <consortium name="The Broad Institute Genomics Platform"/>
            <consortium name="The Broad Institute Genome Sequencing Center for Infectious Disease"/>
            <person name="Wu L."/>
            <person name="Ma J."/>
        </authorList>
    </citation>
    <scope>NUCLEOTIDE SEQUENCE [LARGE SCALE GENOMIC DNA]</scope>
    <source>
        <strain evidence="6">JCM 17017</strain>
    </source>
</reference>
<evidence type="ECO:0008006" key="7">
    <source>
        <dbReference type="Google" id="ProtNLM"/>
    </source>
</evidence>
<dbReference type="Pfam" id="PF00741">
    <property type="entry name" value="Gas_vesicle"/>
    <property type="match status" value="1"/>
</dbReference>
<evidence type="ECO:0000256" key="4">
    <source>
        <dbReference type="SAM" id="MobiDB-lite"/>
    </source>
</evidence>